<dbReference type="PANTHER" id="PTHR46119:SF15">
    <property type="entry name" value="PROTEIN SODIUM POTASSIUM ROOT DEFECTIVE 2"/>
    <property type="match status" value="1"/>
</dbReference>
<name>A0AAN7L6M8_9MYRT</name>
<reference evidence="3 4" key="1">
    <citation type="journal article" date="2023" name="Hortic Res">
        <title>Pangenome of water caltrop reveals structural variations and asymmetric subgenome divergence after allopolyploidization.</title>
        <authorList>
            <person name="Zhang X."/>
            <person name="Chen Y."/>
            <person name="Wang L."/>
            <person name="Yuan Y."/>
            <person name="Fang M."/>
            <person name="Shi L."/>
            <person name="Lu R."/>
            <person name="Comes H.P."/>
            <person name="Ma Y."/>
            <person name="Chen Y."/>
            <person name="Huang G."/>
            <person name="Zhou Y."/>
            <person name="Zheng Z."/>
            <person name="Qiu Y."/>
        </authorList>
    </citation>
    <scope>NUCLEOTIDE SEQUENCE [LARGE SCALE GENOMIC DNA]</scope>
    <source>
        <tissue evidence="3">Roots</tissue>
    </source>
</reference>
<feature type="domain" description="HMA" evidence="2">
    <location>
        <begin position="367"/>
        <end position="433"/>
    </location>
</feature>
<proteinExistence type="predicted"/>
<dbReference type="InterPro" id="IPR044526">
    <property type="entry name" value="NAKR1-3"/>
</dbReference>
<accession>A0AAN7L6M8</accession>
<evidence type="ECO:0000256" key="1">
    <source>
        <dbReference type="SAM" id="MobiDB-lite"/>
    </source>
</evidence>
<evidence type="ECO:0000259" key="2">
    <source>
        <dbReference type="PROSITE" id="PS50846"/>
    </source>
</evidence>
<keyword evidence="4" id="KW-1185">Reference proteome</keyword>
<feature type="compositionally biased region" description="Basic residues" evidence="1">
    <location>
        <begin position="251"/>
        <end position="260"/>
    </location>
</feature>
<feature type="compositionally biased region" description="Polar residues" evidence="1">
    <location>
        <begin position="195"/>
        <end position="219"/>
    </location>
</feature>
<protein>
    <recommendedName>
        <fullName evidence="2">HMA domain-containing protein</fullName>
    </recommendedName>
</protein>
<dbReference type="GO" id="GO:0046872">
    <property type="term" value="F:metal ion binding"/>
    <property type="evidence" value="ECO:0007669"/>
    <property type="project" value="InterPro"/>
</dbReference>
<feature type="compositionally biased region" description="Polar residues" evidence="1">
    <location>
        <begin position="153"/>
        <end position="169"/>
    </location>
</feature>
<dbReference type="InterPro" id="IPR006121">
    <property type="entry name" value="HMA_dom"/>
</dbReference>
<dbReference type="SUPFAM" id="SSF55008">
    <property type="entry name" value="HMA, heavy metal-associated domain"/>
    <property type="match status" value="1"/>
</dbReference>
<dbReference type="CDD" id="cd00371">
    <property type="entry name" value="HMA"/>
    <property type="match status" value="1"/>
</dbReference>
<feature type="region of interest" description="Disordered" evidence="1">
    <location>
        <begin position="153"/>
        <end position="276"/>
    </location>
</feature>
<dbReference type="Gene3D" id="3.30.70.100">
    <property type="match status" value="1"/>
</dbReference>
<dbReference type="PROSITE" id="PS50846">
    <property type="entry name" value="HMA_2"/>
    <property type="match status" value="1"/>
</dbReference>
<dbReference type="AlphaFoldDB" id="A0AAN7L6M8"/>
<sequence>MGSRHVGHVQGLRETYSNTTITSAFMWTVRTLMDSLKTGASALHKMVEFYPVYRQGNTCLGLFLGCLSMLEDQAYLHSYDCVCSSITSIQISAHVSRMQTKPLCYSSRHPGWIERSISGNCVSSCLSLPLYSKAMKGMNIFCASQASTSICQSHHSSMELQGPHPSSSEPPHLGGRTIDRHNPIIRDSRRLSFRATITPTLSAPCSSSQLSPINPTPYHQLQKHKGTSDEPSPKLAPASDAATKNLSSSKSSKKSNKKKTTSSTAVSVEGKQDDDLSNRTAATLKKSSATLDDFIIPPESSRYLLGEPRSFSSLRGYSDRILELAPVPASQLVVHHRHKEMIDDNSSAPAAVPKLSSSPRLNTPTSDQVVVLRVSLHCRGCEGKLRKHLSRMEGVTSFNIDFAAKKVTVVGDVTPLSVLASVSKVKNAQFWTATSSSATKK</sequence>
<dbReference type="Proteomes" id="UP001345219">
    <property type="component" value="Chromosome 18"/>
</dbReference>
<gene>
    <name evidence="3" type="ORF">SAY87_024026</name>
</gene>
<dbReference type="EMBL" id="JAXIOK010000003">
    <property type="protein sequence ID" value="KAK4776065.1"/>
    <property type="molecule type" value="Genomic_DNA"/>
</dbReference>
<dbReference type="InterPro" id="IPR036163">
    <property type="entry name" value="HMA_dom_sf"/>
</dbReference>
<evidence type="ECO:0000313" key="4">
    <source>
        <dbReference type="Proteomes" id="UP001345219"/>
    </source>
</evidence>
<comment type="caution">
    <text evidence="3">The sequence shown here is derived from an EMBL/GenBank/DDBJ whole genome shotgun (WGS) entry which is preliminary data.</text>
</comment>
<feature type="compositionally biased region" description="Basic and acidic residues" evidence="1">
    <location>
        <begin position="177"/>
        <end position="190"/>
    </location>
</feature>
<evidence type="ECO:0000313" key="3">
    <source>
        <dbReference type="EMBL" id="KAK4776065.1"/>
    </source>
</evidence>
<dbReference type="Pfam" id="PF00403">
    <property type="entry name" value="HMA"/>
    <property type="match status" value="1"/>
</dbReference>
<dbReference type="PANTHER" id="PTHR46119">
    <property type="entry name" value="OS08G0405700 PROTEIN"/>
    <property type="match status" value="1"/>
</dbReference>
<organism evidence="3 4">
    <name type="scientific">Trapa incisa</name>
    <dbReference type="NCBI Taxonomy" id="236973"/>
    <lineage>
        <taxon>Eukaryota</taxon>
        <taxon>Viridiplantae</taxon>
        <taxon>Streptophyta</taxon>
        <taxon>Embryophyta</taxon>
        <taxon>Tracheophyta</taxon>
        <taxon>Spermatophyta</taxon>
        <taxon>Magnoliopsida</taxon>
        <taxon>eudicotyledons</taxon>
        <taxon>Gunneridae</taxon>
        <taxon>Pentapetalae</taxon>
        <taxon>rosids</taxon>
        <taxon>malvids</taxon>
        <taxon>Myrtales</taxon>
        <taxon>Lythraceae</taxon>
        <taxon>Trapa</taxon>
    </lineage>
</organism>